<proteinExistence type="inferred from homology"/>
<dbReference type="GO" id="GO:0005737">
    <property type="term" value="C:cytoplasm"/>
    <property type="evidence" value="ECO:0007669"/>
    <property type="project" value="UniProtKB-SubCell"/>
</dbReference>
<evidence type="ECO:0000259" key="11">
    <source>
        <dbReference type="PROSITE" id="PS51898"/>
    </source>
</evidence>
<dbReference type="InterPro" id="IPR002104">
    <property type="entry name" value="Integrase_catalytic"/>
</dbReference>
<comment type="subcellular location">
    <subcellularLocation>
        <location evidence="1 10">Cytoplasm</location>
    </subcellularLocation>
</comment>
<dbReference type="Gene3D" id="1.10.150.130">
    <property type="match status" value="1"/>
</dbReference>
<reference key="1">
    <citation type="submission" date="2010-11" db="EMBL/GenBank/DDBJ databases">
        <title>The complete genome of Leadbetterella byssophila DSM 17132.</title>
        <authorList>
            <consortium name="US DOE Joint Genome Institute (JGI-PGF)"/>
            <person name="Lucas S."/>
            <person name="Copeland A."/>
            <person name="Lapidus A."/>
            <person name="Glavina del Rio T."/>
            <person name="Dalin E."/>
            <person name="Tice H."/>
            <person name="Bruce D."/>
            <person name="Goodwin L."/>
            <person name="Pitluck S."/>
            <person name="Kyrpides N."/>
            <person name="Mavromatis K."/>
            <person name="Ivanova N."/>
            <person name="Teshima H."/>
            <person name="Brettin T."/>
            <person name="Detter J.C."/>
            <person name="Han C."/>
            <person name="Tapia R."/>
            <person name="Land M."/>
            <person name="Hauser L."/>
            <person name="Markowitz V."/>
            <person name="Cheng J.-F."/>
            <person name="Hugenholtz P."/>
            <person name="Woyke T."/>
            <person name="Wu D."/>
            <person name="Tindall B."/>
            <person name="Pomrenke H.G."/>
            <person name="Brambilla E."/>
            <person name="Klenk H.-P."/>
            <person name="Eisen J.A."/>
        </authorList>
    </citation>
    <scope>NUCLEOTIDE SEQUENCE [LARGE SCALE GENOMIC DNA]</scope>
    <source>
        <strain>DSM 17132</strain>
    </source>
</reference>
<comment type="similarity">
    <text evidence="10">Belongs to the 'phage' integrase family. XerC subfamily.</text>
</comment>
<dbReference type="STRING" id="649349.Lbys_1698"/>
<evidence type="ECO:0000313" key="13">
    <source>
        <dbReference type="EMBL" id="ADQ17405.1"/>
    </source>
</evidence>
<dbReference type="GO" id="GO:0003677">
    <property type="term" value="F:DNA binding"/>
    <property type="evidence" value="ECO:0007669"/>
    <property type="project" value="UniProtKB-UniRule"/>
</dbReference>
<dbReference type="InterPro" id="IPR013762">
    <property type="entry name" value="Integrase-like_cat_sf"/>
</dbReference>
<feature type="domain" description="Tyr recombinase" evidence="11">
    <location>
        <begin position="106"/>
        <end position="290"/>
    </location>
</feature>
<dbReference type="GO" id="GO:0051301">
    <property type="term" value="P:cell division"/>
    <property type="evidence" value="ECO:0007669"/>
    <property type="project" value="UniProtKB-KW"/>
</dbReference>
<keyword evidence="3 10" id="KW-0963">Cytoplasm</keyword>
<keyword evidence="9 10" id="KW-0131">Cell cycle</keyword>
<feature type="active site" evidence="10">
    <location>
        <position position="242"/>
    </location>
</feature>
<dbReference type="InterPro" id="IPR011932">
    <property type="entry name" value="Recomb_XerD"/>
</dbReference>
<evidence type="ECO:0000256" key="5">
    <source>
        <dbReference type="ARBA" id="ARBA00022829"/>
    </source>
</evidence>
<dbReference type="RefSeq" id="WP_013408454.1">
    <property type="nucleotide sequence ID" value="NC_014655.1"/>
</dbReference>
<evidence type="ECO:0000259" key="12">
    <source>
        <dbReference type="PROSITE" id="PS51900"/>
    </source>
</evidence>
<dbReference type="Pfam" id="PF02899">
    <property type="entry name" value="Phage_int_SAM_1"/>
    <property type="match status" value="1"/>
</dbReference>
<comment type="function">
    <text evidence="10">Site-specific tyrosine recombinase, which acts by catalyzing the cutting and rejoining of the recombining DNA molecules. The XerC-XerD complex is essential to convert dimers of the bacterial chromosome into monomers to permit their segregation at cell division. It also contributes to the segregational stability of plasmids.</text>
</comment>
<dbReference type="HOGENOM" id="CLU_027562_9_0_10"/>
<evidence type="ECO:0000256" key="6">
    <source>
        <dbReference type="ARBA" id="ARBA00022908"/>
    </source>
</evidence>
<dbReference type="CDD" id="cd00798">
    <property type="entry name" value="INT_XerDC_C"/>
    <property type="match status" value="1"/>
</dbReference>
<dbReference type="KEGG" id="lby:Lbys_1698"/>
<feature type="domain" description="Core-binding (CB)" evidence="12">
    <location>
        <begin position="1"/>
        <end position="85"/>
    </location>
</feature>
<dbReference type="InterPro" id="IPR050090">
    <property type="entry name" value="Tyrosine_recombinase_XerCD"/>
</dbReference>
<dbReference type="InterPro" id="IPR010998">
    <property type="entry name" value="Integrase_recombinase_N"/>
</dbReference>
<keyword evidence="14" id="KW-1185">Reference proteome</keyword>
<evidence type="ECO:0000256" key="3">
    <source>
        <dbReference type="ARBA" id="ARBA00022490"/>
    </source>
</evidence>
<evidence type="ECO:0000313" key="14">
    <source>
        <dbReference type="Proteomes" id="UP000007435"/>
    </source>
</evidence>
<sequence length="296" mass="33372">MLWPEAIRAFKNYLKLERGLAPNSVESYLRDLGALASFLDGKVAPNTVEEDHLYAFIETISEMGLSSSTQARMLSGIKAFFEFLRLEKIRDTDPTALLVGPKLIRKLPEVLQVKEVEALLEGIDLSTPEGTRNRAMLEVLYSSGLRVSEVVNLQISRCFFEEGYLQVRGKGSKTRLVPIGKQAIHYTEIYKTLVRPSLDIKKGYEDHLFLNRRGAALSRVMVFYVVKNAAEAAGIQKTISPHTLRHSFATHLVEGGADLRAVQEMLGHESILTTEIYTHLDRAFLQQTLREFHPRA</sequence>
<comment type="similarity">
    <text evidence="2">Belongs to the 'phage' integrase family. XerD subfamily.</text>
</comment>
<dbReference type="NCBIfam" id="TIGR02225">
    <property type="entry name" value="recomb_XerD"/>
    <property type="match status" value="1"/>
</dbReference>
<dbReference type="PROSITE" id="PS51898">
    <property type="entry name" value="TYR_RECOMBINASE"/>
    <property type="match status" value="1"/>
</dbReference>
<feature type="active site" description="O-(3'-phospho-DNA)-tyrosine intermediate" evidence="10">
    <location>
        <position position="277"/>
    </location>
</feature>
<name>E4RZI1_LEAB4</name>
<evidence type="ECO:0000256" key="2">
    <source>
        <dbReference type="ARBA" id="ARBA00010450"/>
    </source>
</evidence>
<feature type="active site" evidence="10">
    <location>
        <position position="268"/>
    </location>
</feature>
<keyword evidence="4 10" id="KW-0132">Cell division</keyword>
<dbReference type="GO" id="GO:0007059">
    <property type="term" value="P:chromosome segregation"/>
    <property type="evidence" value="ECO:0007669"/>
    <property type="project" value="UniProtKB-UniRule"/>
</dbReference>
<feature type="active site" evidence="10">
    <location>
        <position position="146"/>
    </location>
</feature>
<dbReference type="InterPro" id="IPR023009">
    <property type="entry name" value="Tyrosine_recombinase_XerC/XerD"/>
</dbReference>
<dbReference type="SUPFAM" id="SSF56349">
    <property type="entry name" value="DNA breaking-rejoining enzymes"/>
    <property type="match status" value="1"/>
</dbReference>
<reference evidence="13 14" key="2">
    <citation type="journal article" date="2011" name="Stand. Genomic Sci.">
        <title>Complete genome sequence of Leadbetterella byssophila type strain (4M15).</title>
        <authorList>
            <person name="Abt B."/>
            <person name="Teshima H."/>
            <person name="Lucas S."/>
            <person name="Lapidus A."/>
            <person name="Del Rio T.G."/>
            <person name="Nolan M."/>
            <person name="Tice H."/>
            <person name="Cheng J.F."/>
            <person name="Pitluck S."/>
            <person name="Liolios K."/>
            <person name="Pagani I."/>
            <person name="Ivanova N."/>
            <person name="Mavromatis K."/>
            <person name="Pati A."/>
            <person name="Tapia R."/>
            <person name="Han C."/>
            <person name="Goodwin L."/>
            <person name="Chen A."/>
            <person name="Palaniappan K."/>
            <person name="Land M."/>
            <person name="Hauser L."/>
            <person name="Chang Y.J."/>
            <person name="Jeffries C.D."/>
            <person name="Rohde M."/>
            <person name="Goker M."/>
            <person name="Tindall B.J."/>
            <person name="Detter J.C."/>
            <person name="Woyke T."/>
            <person name="Bristow J."/>
            <person name="Eisen J.A."/>
            <person name="Markowitz V."/>
            <person name="Hugenholtz P."/>
            <person name="Klenk H.P."/>
            <person name="Kyrpides N.C."/>
        </authorList>
    </citation>
    <scope>NUCLEOTIDE SEQUENCE [LARGE SCALE GENOMIC DNA]</scope>
    <source>
        <strain evidence="14">DSM 17132 / JCM 16389 / KACC 11308 / NBRC 106382 / 4M15</strain>
    </source>
</reference>
<dbReference type="HAMAP" id="MF_01808">
    <property type="entry name" value="Recomb_XerC_XerD"/>
    <property type="match status" value="1"/>
</dbReference>
<gene>
    <name evidence="10" type="primary">xerC</name>
    <name evidence="13" type="ordered locus">Lbys_1698</name>
</gene>
<dbReference type="PANTHER" id="PTHR30349">
    <property type="entry name" value="PHAGE INTEGRASE-RELATED"/>
    <property type="match status" value="1"/>
</dbReference>
<feature type="active site" evidence="10">
    <location>
        <position position="245"/>
    </location>
</feature>
<evidence type="ECO:0000256" key="1">
    <source>
        <dbReference type="ARBA" id="ARBA00004496"/>
    </source>
</evidence>
<accession>E4RZI1</accession>
<evidence type="ECO:0000256" key="4">
    <source>
        <dbReference type="ARBA" id="ARBA00022618"/>
    </source>
</evidence>
<keyword evidence="7 10" id="KW-0238">DNA-binding</keyword>
<dbReference type="GO" id="GO:0006313">
    <property type="term" value="P:DNA transposition"/>
    <property type="evidence" value="ECO:0007669"/>
    <property type="project" value="UniProtKB-UniRule"/>
</dbReference>
<keyword evidence="6 10" id="KW-0229">DNA integration</keyword>
<dbReference type="InterPro" id="IPR044068">
    <property type="entry name" value="CB"/>
</dbReference>
<dbReference type="AlphaFoldDB" id="E4RZI1"/>
<dbReference type="PANTHER" id="PTHR30349:SF81">
    <property type="entry name" value="TYROSINE RECOMBINASE XERC"/>
    <property type="match status" value="1"/>
</dbReference>
<dbReference type="Pfam" id="PF00589">
    <property type="entry name" value="Phage_integrase"/>
    <property type="match status" value="1"/>
</dbReference>
<evidence type="ECO:0000256" key="8">
    <source>
        <dbReference type="ARBA" id="ARBA00023172"/>
    </source>
</evidence>
<dbReference type="PROSITE" id="PS51900">
    <property type="entry name" value="CB"/>
    <property type="match status" value="1"/>
</dbReference>
<dbReference type="InterPro" id="IPR004107">
    <property type="entry name" value="Integrase_SAM-like_N"/>
</dbReference>
<dbReference type="NCBIfam" id="NF001399">
    <property type="entry name" value="PRK00283.1"/>
    <property type="match status" value="1"/>
</dbReference>
<organism evidence="13 14">
    <name type="scientific">Leadbetterella byssophila (strain DSM 17132 / JCM 16389 / KACC 11308 / NBRC 106382 / 4M15)</name>
    <dbReference type="NCBI Taxonomy" id="649349"/>
    <lineage>
        <taxon>Bacteria</taxon>
        <taxon>Pseudomonadati</taxon>
        <taxon>Bacteroidota</taxon>
        <taxon>Cytophagia</taxon>
        <taxon>Cytophagales</taxon>
        <taxon>Leadbetterellaceae</taxon>
        <taxon>Leadbetterella</taxon>
    </lineage>
</organism>
<dbReference type="Gene3D" id="1.10.443.10">
    <property type="entry name" value="Intergrase catalytic core"/>
    <property type="match status" value="1"/>
</dbReference>
<keyword evidence="5 10" id="KW-0159">Chromosome partition</keyword>
<feature type="active site" evidence="10">
    <location>
        <position position="170"/>
    </location>
</feature>
<dbReference type="EMBL" id="CP002305">
    <property type="protein sequence ID" value="ADQ17405.1"/>
    <property type="molecule type" value="Genomic_DNA"/>
</dbReference>
<evidence type="ECO:0000256" key="9">
    <source>
        <dbReference type="ARBA" id="ARBA00023306"/>
    </source>
</evidence>
<dbReference type="eggNOG" id="COG4974">
    <property type="taxonomic scope" value="Bacteria"/>
</dbReference>
<comment type="subunit">
    <text evidence="10">Forms a cyclic heterotetrameric complex composed of two molecules of XerC and two molecules of XerD.</text>
</comment>
<keyword evidence="8 10" id="KW-0233">DNA recombination</keyword>
<dbReference type="GO" id="GO:0009037">
    <property type="term" value="F:tyrosine-based site-specific recombinase activity"/>
    <property type="evidence" value="ECO:0007669"/>
    <property type="project" value="UniProtKB-UniRule"/>
</dbReference>
<evidence type="ECO:0000256" key="7">
    <source>
        <dbReference type="ARBA" id="ARBA00023125"/>
    </source>
</evidence>
<protein>
    <recommendedName>
        <fullName evidence="10">Tyrosine recombinase XerC</fullName>
    </recommendedName>
</protein>
<dbReference type="Proteomes" id="UP000007435">
    <property type="component" value="Chromosome"/>
</dbReference>
<evidence type="ECO:0000256" key="10">
    <source>
        <dbReference type="HAMAP-Rule" id="MF_01808"/>
    </source>
</evidence>
<dbReference type="InterPro" id="IPR011010">
    <property type="entry name" value="DNA_brk_join_enz"/>
</dbReference>